<dbReference type="EMBL" id="JACAZH010000003">
    <property type="protein sequence ID" value="KAF7373508.1"/>
    <property type="molecule type" value="Genomic_DNA"/>
</dbReference>
<proteinExistence type="predicted"/>
<reference evidence="1" key="1">
    <citation type="submission" date="2020-05" db="EMBL/GenBank/DDBJ databases">
        <title>Mycena genomes resolve the evolution of fungal bioluminescence.</title>
        <authorList>
            <person name="Tsai I.J."/>
        </authorList>
    </citation>
    <scope>NUCLEOTIDE SEQUENCE</scope>
    <source>
        <strain evidence="1">160909Yilan</strain>
    </source>
</reference>
<organism evidence="1 2">
    <name type="scientific">Mycena sanguinolenta</name>
    <dbReference type="NCBI Taxonomy" id="230812"/>
    <lineage>
        <taxon>Eukaryota</taxon>
        <taxon>Fungi</taxon>
        <taxon>Dikarya</taxon>
        <taxon>Basidiomycota</taxon>
        <taxon>Agaricomycotina</taxon>
        <taxon>Agaricomycetes</taxon>
        <taxon>Agaricomycetidae</taxon>
        <taxon>Agaricales</taxon>
        <taxon>Marasmiineae</taxon>
        <taxon>Mycenaceae</taxon>
        <taxon>Mycena</taxon>
    </lineage>
</organism>
<evidence type="ECO:0000313" key="1">
    <source>
        <dbReference type="EMBL" id="KAF7373508.1"/>
    </source>
</evidence>
<dbReference type="Gene3D" id="1.20.1280.50">
    <property type="match status" value="1"/>
</dbReference>
<dbReference type="SUPFAM" id="SSF52047">
    <property type="entry name" value="RNI-like"/>
    <property type="match status" value="1"/>
</dbReference>
<name>A0A8H6Z720_9AGAR</name>
<dbReference type="OrthoDB" id="3020879at2759"/>
<evidence type="ECO:0000313" key="2">
    <source>
        <dbReference type="Proteomes" id="UP000623467"/>
    </source>
</evidence>
<gene>
    <name evidence="1" type="ORF">MSAN_00560700</name>
</gene>
<sequence>MEAHSFDDLRDYILEVNSAEPEPGQVDDWEMLPGPHPIHQLPPEVLSEIFIECLPAYSAAPNPTRAPMLLAAICRDWREIALSTPSLWCSFILSVDLVKTVDGSAVIRLFETWLSRGGSYPLTMVINGVASSANYALPASFILALSQSSSRWRDVNLMLPLADFYRLQANEGLTQLKRLSITATANTAGADPESPLPPLNLFSAAPLLQDVCLGYGFSLDNIILSLHQLTYFESRAYAPAAHYLKVACAAPGLQEIRLNLNTSGTWGRSDAVRSNIKALHLLSMTEKDNDILDCLTCPALETLLIRGFYNPILPQPLTPFHFPGLHRFLARSSAALRELVLEFPSNLPDAFVETVQILTALPSLERLDIQPLAGNTAQDIFVRMCDSTSMFLPRLRVLTVQVNVCQIRTSWTYDAMTRMLVARWNKQVAKDVEQLQVFTFGFSPVFWASEFRPFPQPDSATFEQLEELTRQGMDLELVTVGV</sequence>
<protein>
    <submittedName>
        <fullName evidence="1">F-box domain-containing protein</fullName>
    </submittedName>
</protein>
<dbReference type="Gene3D" id="3.80.10.10">
    <property type="entry name" value="Ribonuclease Inhibitor"/>
    <property type="match status" value="1"/>
</dbReference>
<accession>A0A8H6Z720</accession>
<dbReference type="Proteomes" id="UP000623467">
    <property type="component" value="Unassembled WGS sequence"/>
</dbReference>
<keyword evidence="2" id="KW-1185">Reference proteome</keyword>
<dbReference type="InterPro" id="IPR032675">
    <property type="entry name" value="LRR_dom_sf"/>
</dbReference>
<dbReference type="AlphaFoldDB" id="A0A8H6Z720"/>
<comment type="caution">
    <text evidence="1">The sequence shown here is derived from an EMBL/GenBank/DDBJ whole genome shotgun (WGS) entry which is preliminary data.</text>
</comment>